<evidence type="ECO:0000256" key="1">
    <source>
        <dbReference type="ARBA" id="ARBA00006484"/>
    </source>
</evidence>
<dbReference type="InterPro" id="IPR002347">
    <property type="entry name" value="SDR_fam"/>
</dbReference>
<evidence type="ECO:0000256" key="2">
    <source>
        <dbReference type="ARBA" id="ARBA00023002"/>
    </source>
</evidence>
<gene>
    <name evidence="4" type="ORF">EPA93_20985</name>
</gene>
<comment type="similarity">
    <text evidence="1 3">Belongs to the short-chain dehydrogenases/reductases (SDR) family.</text>
</comment>
<name>A0A4P6JS46_KTERU</name>
<dbReference type="RefSeq" id="WP_129889391.1">
    <property type="nucleotide sequence ID" value="NZ_CP035758.1"/>
</dbReference>
<dbReference type="PRINTS" id="PR00080">
    <property type="entry name" value="SDRFAMILY"/>
</dbReference>
<dbReference type="FunFam" id="3.40.50.720:FF:000084">
    <property type="entry name" value="Short-chain dehydrogenase reductase"/>
    <property type="match status" value="1"/>
</dbReference>
<dbReference type="EMBL" id="CP035758">
    <property type="protein sequence ID" value="QBD78338.1"/>
    <property type="molecule type" value="Genomic_DNA"/>
</dbReference>
<dbReference type="Gene3D" id="3.40.50.720">
    <property type="entry name" value="NAD(P)-binding Rossmann-like Domain"/>
    <property type="match status" value="1"/>
</dbReference>
<dbReference type="Proteomes" id="UP000290365">
    <property type="component" value="Chromosome"/>
</dbReference>
<evidence type="ECO:0000313" key="5">
    <source>
        <dbReference type="Proteomes" id="UP000290365"/>
    </source>
</evidence>
<sequence>MKEQTLKGKVVLVTGAGSGLGEATAQAFAEAGSSVACVDLNAAAVERVSQKLNGLDTPSIAFPCNVSDADAVFSVVQAVSSKLGRLDIVVNCAAIDHTVSVDEMTVEQWDQVIAVNLRGPFLFAKAALPYMRRQHGGQIINVASTAAVRAWANASAYHASKWGLIGFSRGLGVEGRPDGIRVTTIIPGGMQTHFFDRFAEQGIPMPETKNLQDPANVAATIVFAAQVPPESALQELMITPLTETSWP</sequence>
<keyword evidence="5" id="KW-1185">Reference proteome</keyword>
<dbReference type="InterPro" id="IPR036291">
    <property type="entry name" value="NAD(P)-bd_dom_sf"/>
</dbReference>
<proteinExistence type="inferred from homology"/>
<accession>A0A4P6JS46</accession>
<protein>
    <submittedName>
        <fullName evidence="4">SDR family oxidoreductase</fullName>
    </submittedName>
</protein>
<evidence type="ECO:0000256" key="3">
    <source>
        <dbReference type="RuleBase" id="RU000363"/>
    </source>
</evidence>
<dbReference type="AlphaFoldDB" id="A0A4P6JS46"/>
<reference evidence="4 5" key="1">
    <citation type="submission" date="2019-01" db="EMBL/GenBank/DDBJ databases">
        <title>Ktedonosporobacter rubrisoli SCAWS-G2.</title>
        <authorList>
            <person name="Huang Y."/>
            <person name="Yan B."/>
        </authorList>
    </citation>
    <scope>NUCLEOTIDE SEQUENCE [LARGE SCALE GENOMIC DNA]</scope>
    <source>
        <strain evidence="4 5">SCAWS-G2</strain>
    </source>
</reference>
<keyword evidence="2" id="KW-0560">Oxidoreductase</keyword>
<dbReference type="PANTHER" id="PTHR42760:SF37">
    <property type="entry name" value="CLAVALDEHYDE DEHYDROGENASE"/>
    <property type="match status" value="1"/>
</dbReference>
<organism evidence="4 5">
    <name type="scientific">Ktedonosporobacter rubrisoli</name>
    <dbReference type="NCBI Taxonomy" id="2509675"/>
    <lineage>
        <taxon>Bacteria</taxon>
        <taxon>Bacillati</taxon>
        <taxon>Chloroflexota</taxon>
        <taxon>Ktedonobacteria</taxon>
        <taxon>Ktedonobacterales</taxon>
        <taxon>Ktedonosporobacteraceae</taxon>
        <taxon>Ktedonosporobacter</taxon>
    </lineage>
</organism>
<evidence type="ECO:0000313" key="4">
    <source>
        <dbReference type="EMBL" id="QBD78338.1"/>
    </source>
</evidence>
<dbReference type="PRINTS" id="PR00081">
    <property type="entry name" value="GDHRDH"/>
</dbReference>
<dbReference type="SUPFAM" id="SSF51735">
    <property type="entry name" value="NAD(P)-binding Rossmann-fold domains"/>
    <property type="match status" value="1"/>
</dbReference>
<dbReference type="PANTHER" id="PTHR42760">
    <property type="entry name" value="SHORT-CHAIN DEHYDROGENASES/REDUCTASES FAMILY MEMBER"/>
    <property type="match status" value="1"/>
</dbReference>
<dbReference type="OrthoDB" id="9775296at2"/>
<dbReference type="KEGG" id="kbs:EPA93_20985"/>
<dbReference type="GO" id="GO:0016616">
    <property type="term" value="F:oxidoreductase activity, acting on the CH-OH group of donors, NAD or NADP as acceptor"/>
    <property type="evidence" value="ECO:0007669"/>
    <property type="project" value="TreeGrafter"/>
</dbReference>
<dbReference type="CDD" id="cd05233">
    <property type="entry name" value="SDR_c"/>
    <property type="match status" value="1"/>
</dbReference>
<dbReference type="Pfam" id="PF00106">
    <property type="entry name" value="adh_short"/>
    <property type="match status" value="1"/>
</dbReference>